<dbReference type="EMBL" id="JBBWWR010000008">
    <property type="protein sequence ID" value="KAK8962630.1"/>
    <property type="molecule type" value="Genomic_DNA"/>
</dbReference>
<name>A0ABR2MGG2_9ASPA</name>
<sequence>MIKPVNPPASAADIAQRRLLLINFSIIAINDKGCPLHTFTAVIYIVEEAEIRNHYISTLQHTTIPPAQHFHTLLRHRVNMPFARQSLPLKISISSSMLSSDLHSWRRYRMILHGKVLYSIPKNCSLMTSTFARLPCAHSESTRKRPLMEKKYQGQSHVESEEHDGCRYGHLEPGPSVLDIDLRKFLVDHDILPLFE</sequence>
<feature type="region of interest" description="Disordered" evidence="1">
    <location>
        <begin position="146"/>
        <end position="166"/>
    </location>
</feature>
<comment type="caution">
    <text evidence="2">The sequence shown here is derived from an EMBL/GenBank/DDBJ whole genome shotgun (WGS) entry which is preliminary data.</text>
</comment>
<gene>
    <name evidence="2" type="ORF">KSP40_PGU019440</name>
</gene>
<accession>A0ABR2MGG2</accession>
<protein>
    <submittedName>
        <fullName evidence="2">Uncharacterized protein</fullName>
    </submittedName>
</protein>
<organism evidence="2 3">
    <name type="scientific">Platanthera guangdongensis</name>
    <dbReference type="NCBI Taxonomy" id="2320717"/>
    <lineage>
        <taxon>Eukaryota</taxon>
        <taxon>Viridiplantae</taxon>
        <taxon>Streptophyta</taxon>
        <taxon>Embryophyta</taxon>
        <taxon>Tracheophyta</taxon>
        <taxon>Spermatophyta</taxon>
        <taxon>Magnoliopsida</taxon>
        <taxon>Liliopsida</taxon>
        <taxon>Asparagales</taxon>
        <taxon>Orchidaceae</taxon>
        <taxon>Orchidoideae</taxon>
        <taxon>Orchideae</taxon>
        <taxon>Orchidinae</taxon>
        <taxon>Platanthera</taxon>
    </lineage>
</organism>
<keyword evidence="3" id="KW-1185">Reference proteome</keyword>
<evidence type="ECO:0000313" key="2">
    <source>
        <dbReference type="EMBL" id="KAK8962630.1"/>
    </source>
</evidence>
<evidence type="ECO:0000256" key="1">
    <source>
        <dbReference type="SAM" id="MobiDB-lite"/>
    </source>
</evidence>
<dbReference type="Proteomes" id="UP001412067">
    <property type="component" value="Unassembled WGS sequence"/>
</dbReference>
<proteinExistence type="predicted"/>
<reference evidence="2 3" key="1">
    <citation type="journal article" date="2022" name="Nat. Plants">
        <title>Genomes of leafy and leafless Platanthera orchids illuminate the evolution of mycoheterotrophy.</title>
        <authorList>
            <person name="Li M.H."/>
            <person name="Liu K.W."/>
            <person name="Li Z."/>
            <person name="Lu H.C."/>
            <person name="Ye Q.L."/>
            <person name="Zhang D."/>
            <person name="Wang J.Y."/>
            <person name="Li Y.F."/>
            <person name="Zhong Z.M."/>
            <person name="Liu X."/>
            <person name="Yu X."/>
            <person name="Liu D.K."/>
            <person name="Tu X.D."/>
            <person name="Liu B."/>
            <person name="Hao Y."/>
            <person name="Liao X.Y."/>
            <person name="Jiang Y.T."/>
            <person name="Sun W.H."/>
            <person name="Chen J."/>
            <person name="Chen Y.Q."/>
            <person name="Ai Y."/>
            <person name="Zhai J.W."/>
            <person name="Wu S.S."/>
            <person name="Zhou Z."/>
            <person name="Hsiao Y.Y."/>
            <person name="Wu W.L."/>
            <person name="Chen Y.Y."/>
            <person name="Lin Y.F."/>
            <person name="Hsu J.L."/>
            <person name="Li C.Y."/>
            <person name="Wang Z.W."/>
            <person name="Zhao X."/>
            <person name="Zhong W.Y."/>
            <person name="Ma X.K."/>
            <person name="Ma L."/>
            <person name="Huang J."/>
            <person name="Chen G.Z."/>
            <person name="Huang M.Z."/>
            <person name="Huang L."/>
            <person name="Peng D.H."/>
            <person name="Luo Y.B."/>
            <person name="Zou S.Q."/>
            <person name="Chen S.P."/>
            <person name="Lan S."/>
            <person name="Tsai W.C."/>
            <person name="Van de Peer Y."/>
            <person name="Liu Z.J."/>
        </authorList>
    </citation>
    <scope>NUCLEOTIDE SEQUENCE [LARGE SCALE GENOMIC DNA]</scope>
    <source>
        <strain evidence="2">Lor288</strain>
    </source>
</reference>
<evidence type="ECO:0000313" key="3">
    <source>
        <dbReference type="Proteomes" id="UP001412067"/>
    </source>
</evidence>